<dbReference type="RefSeq" id="WP_155464245.1">
    <property type="nucleotide sequence ID" value="NZ_WNKY01000013.1"/>
</dbReference>
<evidence type="ECO:0000313" key="2">
    <source>
        <dbReference type="EMBL" id="MTV38701.1"/>
    </source>
</evidence>
<dbReference type="Pfam" id="PF22513">
    <property type="entry name" value="FitA-like_RHH"/>
    <property type="match status" value="1"/>
</dbReference>
<dbReference type="InterPro" id="IPR013321">
    <property type="entry name" value="Arc_rbn_hlx_hlx"/>
</dbReference>
<evidence type="ECO:0000313" key="3">
    <source>
        <dbReference type="Proteomes" id="UP000475582"/>
    </source>
</evidence>
<proteinExistence type="predicted"/>
<organism evidence="2 3">
    <name type="scientific">Duganella radicis</name>
    <dbReference type="NCBI Taxonomy" id="551988"/>
    <lineage>
        <taxon>Bacteria</taxon>
        <taxon>Pseudomonadati</taxon>
        <taxon>Pseudomonadota</taxon>
        <taxon>Betaproteobacteria</taxon>
        <taxon>Burkholderiales</taxon>
        <taxon>Oxalobacteraceae</taxon>
        <taxon>Telluria group</taxon>
        <taxon>Duganella</taxon>
    </lineage>
</organism>
<reference evidence="2 3" key="1">
    <citation type="submission" date="2019-11" db="EMBL/GenBank/DDBJ databases">
        <title>Type strains purchased from KCTC, JCM and DSMZ.</title>
        <authorList>
            <person name="Lu H."/>
        </authorList>
    </citation>
    <scope>NUCLEOTIDE SEQUENCE [LARGE SCALE GENOMIC DNA]</scope>
    <source>
        <strain evidence="2 3">KCTC 22382</strain>
    </source>
</reference>
<comment type="caution">
    <text evidence="2">The sequence shown here is derived from an EMBL/GenBank/DDBJ whole genome shotgun (WGS) entry which is preliminary data.</text>
</comment>
<protein>
    <submittedName>
        <fullName evidence="2">DNA-binding protein</fullName>
    </submittedName>
</protein>
<keyword evidence="3" id="KW-1185">Reference proteome</keyword>
<dbReference type="InterPro" id="IPR053853">
    <property type="entry name" value="FitA-like_RHH"/>
</dbReference>
<dbReference type="InterPro" id="IPR010985">
    <property type="entry name" value="Ribbon_hlx_hlx"/>
</dbReference>
<dbReference type="AlphaFoldDB" id="A0A6L6PJE1"/>
<dbReference type="SUPFAM" id="SSF47598">
    <property type="entry name" value="Ribbon-helix-helix"/>
    <property type="match status" value="1"/>
</dbReference>
<gene>
    <name evidence="2" type="ORF">GM676_14060</name>
</gene>
<dbReference type="EMBL" id="WNKY01000013">
    <property type="protein sequence ID" value="MTV38701.1"/>
    <property type="molecule type" value="Genomic_DNA"/>
</dbReference>
<dbReference type="GO" id="GO:0006355">
    <property type="term" value="P:regulation of DNA-templated transcription"/>
    <property type="evidence" value="ECO:0007669"/>
    <property type="project" value="InterPro"/>
</dbReference>
<sequence length="70" mass="7951">MASDLLLKDVHDIVMRGLAKRAKEHGRSIEEQAIDILSEALKRPERRSFEEVLASMPNVGHDDDFNVPRP</sequence>
<accession>A0A6L6PJE1</accession>
<feature type="domain" description="Antitoxin FitA-like ribbon-helix-helix" evidence="1">
    <location>
        <begin position="7"/>
        <end position="41"/>
    </location>
</feature>
<dbReference type="Gene3D" id="1.10.1220.10">
    <property type="entry name" value="Met repressor-like"/>
    <property type="match status" value="1"/>
</dbReference>
<dbReference type="OrthoDB" id="2389872at2"/>
<name>A0A6L6PJE1_9BURK</name>
<keyword evidence="2" id="KW-0238">DNA-binding</keyword>
<evidence type="ECO:0000259" key="1">
    <source>
        <dbReference type="Pfam" id="PF22513"/>
    </source>
</evidence>
<dbReference type="Proteomes" id="UP000475582">
    <property type="component" value="Unassembled WGS sequence"/>
</dbReference>
<dbReference type="GO" id="GO:0003677">
    <property type="term" value="F:DNA binding"/>
    <property type="evidence" value="ECO:0007669"/>
    <property type="project" value="UniProtKB-KW"/>
</dbReference>